<accession>A0A0B6YNQ1</accession>
<feature type="non-terminal residue" evidence="1">
    <location>
        <position position="117"/>
    </location>
</feature>
<protein>
    <submittedName>
        <fullName evidence="1">Uncharacterized protein</fullName>
    </submittedName>
</protein>
<name>A0A0B6YNQ1_9EUPU</name>
<evidence type="ECO:0000313" key="1">
    <source>
        <dbReference type="EMBL" id="CEK57396.1"/>
    </source>
</evidence>
<organism evidence="1">
    <name type="scientific">Arion vulgaris</name>
    <dbReference type="NCBI Taxonomy" id="1028688"/>
    <lineage>
        <taxon>Eukaryota</taxon>
        <taxon>Metazoa</taxon>
        <taxon>Spiralia</taxon>
        <taxon>Lophotrochozoa</taxon>
        <taxon>Mollusca</taxon>
        <taxon>Gastropoda</taxon>
        <taxon>Heterobranchia</taxon>
        <taxon>Euthyneura</taxon>
        <taxon>Panpulmonata</taxon>
        <taxon>Eupulmonata</taxon>
        <taxon>Stylommatophora</taxon>
        <taxon>Helicina</taxon>
        <taxon>Arionoidea</taxon>
        <taxon>Arionidae</taxon>
        <taxon>Arion</taxon>
    </lineage>
</organism>
<feature type="non-terminal residue" evidence="1">
    <location>
        <position position="1"/>
    </location>
</feature>
<dbReference type="AlphaFoldDB" id="A0A0B6YNQ1"/>
<reference evidence="1" key="1">
    <citation type="submission" date="2014-12" db="EMBL/GenBank/DDBJ databases">
        <title>Insight into the proteome of Arion vulgaris.</title>
        <authorList>
            <person name="Aradska J."/>
            <person name="Bulat T."/>
            <person name="Smidak R."/>
            <person name="Sarate P."/>
            <person name="Gangsoo J."/>
            <person name="Sialana F."/>
            <person name="Bilban M."/>
            <person name="Lubec G."/>
        </authorList>
    </citation>
    <scope>NUCLEOTIDE SEQUENCE</scope>
    <source>
        <tissue evidence="1">Skin</tissue>
    </source>
</reference>
<dbReference type="EMBL" id="HACG01010531">
    <property type="protein sequence ID" value="CEK57396.1"/>
    <property type="molecule type" value="Transcribed_RNA"/>
</dbReference>
<proteinExistence type="predicted"/>
<sequence length="117" mass="13292">YLWRIRFSSALKKFGPGGDTGGVILITLFLLLALAAFCASADIEVVTGPNAYVVFEDLLYFEILWPESLMYTFKLRQARDFGARFDRVYHRVELIRADPEDACHDIYNNIRGAVALI</sequence>
<gene>
    <name evidence="1" type="primary">ORF30067</name>
</gene>